<sequence>MTFIPLSLRSASTARIATASRARFAIPSTRYAIKPLVSSNGFHSSSRRAALKESDRTSDSEASVKADRDYIPGTKEIDDIEETYENKHIVSEQGWKKEEIVEKVPTKEKNPDGGK</sequence>
<feature type="region of interest" description="Disordered" evidence="1">
    <location>
        <begin position="40"/>
        <end position="66"/>
    </location>
</feature>
<dbReference type="OrthoDB" id="529205at2759"/>
<dbReference type="Proteomes" id="UP000242877">
    <property type="component" value="Unassembled WGS sequence"/>
</dbReference>
<dbReference type="AlphaFoldDB" id="A0A162ICP6"/>
<keyword evidence="3" id="KW-1185">Reference proteome</keyword>
<reference evidence="2 3" key="1">
    <citation type="journal article" date="2016" name="Genome Biol. Evol.">
        <title>Divergent and convergent evolution of fungal pathogenicity.</title>
        <authorList>
            <person name="Shang Y."/>
            <person name="Xiao G."/>
            <person name="Zheng P."/>
            <person name="Cen K."/>
            <person name="Zhan S."/>
            <person name="Wang C."/>
        </authorList>
    </citation>
    <scope>NUCLEOTIDE SEQUENCE [LARGE SCALE GENOMIC DNA]</scope>
    <source>
        <strain evidence="2 3">ARSEF 7405</strain>
    </source>
</reference>
<dbReference type="EMBL" id="AZGZ01000013">
    <property type="protein sequence ID" value="KZZ91563.1"/>
    <property type="molecule type" value="Genomic_DNA"/>
</dbReference>
<evidence type="ECO:0000313" key="2">
    <source>
        <dbReference type="EMBL" id="KZZ91563.1"/>
    </source>
</evidence>
<comment type="caution">
    <text evidence="2">The sequence shown here is derived from an EMBL/GenBank/DDBJ whole genome shotgun (WGS) entry which is preliminary data.</text>
</comment>
<accession>A0A162ICP6</accession>
<gene>
    <name evidence="2" type="ORF">AAP_03269</name>
</gene>
<organism evidence="2 3">
    <name type="scientific">Ascosphaera apis ARSEF 7405</name>
    <dbReference type="NCBI Taxonomy" id="392613"/>
    <lineage>
        <taxon>Eukaryota</taxon>
        <taxon>Fungi</taxon>
        <taxon>Dikarya</taxon>
        <taxon>Ascomycota</taxon>
        <taxon>Pezizomycotina</taxon>
        <taxon>Eurotiomycetes</taxon>
        <taxon>Eurotiomycetidae</taxon>
        <taxon>Onygenales</taxon>
        <taxon>Ascosphaeraceae</taxon>
        <taxon>Ascosphaera</taxon>
    </lineage>
</organism>
<name>A0A162ICP6_9EURO</name>
<evidence type="ECO:0000256" key="1">
    <source>
        <dbReference type="SAM" id="MobiDB-lite"/>
    </source>
</evidence>
<evidence type="ECO:0000313" key="3">
    <source>
        <dbReference type="Proteomes" id="UP000242877"/>
    </source>
</evidence>
<proteinExistence type="predicted"/>
<dbReference type="VEuPathDB" id="FungiDB:AAP_03269"/>
<feature type="compositionally biased region" description="Basic and acidic residues" evidence="1">
    <location>
        <begin position="50"/>
        <end position="66"/>
    </location>
</feature>
<protein>
    <submittedName>
        <fullName evidence="2">Uncharacterized protein</fullName>
    </submittedName>
</protein>